<accession>A0A1A8X5P2</accession>
<dbReference type="AlphaFoldDB" id="A0A1A8X5P2"/>
<name>A0A1A8X5P2_PLAOA</name>
<sequence length="262" mass="30560">MVHATLSKNDLSAKNFDEDSDEHLKIKTLNDILDNDYFSNEIESWVKEFTSLLKHYFKEKYVDYTDENNKEKRCRDFIYLVYYVIQKIHKIVKNTEISIKVIQEIKECAGSAFNQETTKKCNLDLEGQEIQRIISGGGLNNTNYLRINDTFVLTKKCEIIPTIACWDNGMYVKNTITYNPGNMQQAEGTLQDHDGKAAGVLGLDKILNFRTVISFNPIRSYLSIFGRKRKVLEEIRDEEETDKFFEYTGNRSYHLLYHTVSQ</sequence>
<dbReference type="EMBL" id="FLQV01001137">
    <property type="protein sequence ID" value="SBS99090.1"/>
    <property type="molecule type" value="Genomic_DNA"/>
</dbReference>
<protein>
    <submittedName>
        <fullName evidence="1">PIR Superfamily Protein</fullName>
    </submittedName>
</protein>
<dbReference type="Proteomes" id="UP000078546">
    <property type="component" value="Unassembled WGS sequence"/>
</dbReference>
<proteinExistence type="predicted"/>
<organism evidence="1 2">
    <name type="scientific">Plasmodium ovale curtisi</name>
    <dbReference type="NCBI Taxonomy" id="864141"/>
    <lineage>
        <taxon>Eukaryota</taxon>
        <taxon>Sar</taxon>
        <taxon>Alveolata</taxon>
        <taxon>Apicomplexa</taxon>
        <taxon>Aconoidasida</taxon>
        <taxon>Haemosporida</taxon>
        <taxon>Plasmodiidae</taxon>
        <taxon>Plasmodium</taxon>
        <taxon>Plasmodium (Plasmodium)</taxon>
    </lineage>
</organism>
<reference evidence="2" key="1">
    <citation type="submission" date="2016-05" db="EMBL/GenBank/DDBJ databases">
        <authorList>
            <person name="Naeem Raeece"/>
        </authorList>
    </citation>
    <scope>NUCLEOTIDE SEQUENCE [LARGE SCALE GENOMIC DNA]</scope>
</reference>
<evidence type="ECO:0000313" key="2">
    <source>
        <dbReference type="Proteomes" id="UP000078546"/>
    </source>
</evidence>
<gene>
    <name evidence="1" type="ORF">POVCU1_050660</name>
</gene>
<evidence type="ECO:0000313" key="1">
    <source>
        <dbReference type="EMBL" id="SBS99090.1"/>
    </source>
</evidence>